<reference evidence="3 4" key="1">
    <citation type="journal article" date="2015" name="Genome Biol. Evol.">
        <title>Phylogenomic analyses indicate that early fungi evolved digesting cell walls of algal ancestors of land plants.</title>
        <authorList>
            <person name="Chang Y."/>
            <person name="Wang S."/>
            <person name="Sekimoto S."/>
            <person name="Aerts A.L."/>
            <person name="Choi C."/>
            <person name="Clum A."/>
            <person name="LaButti K.M."/>
            <person name="Lindquist E.A."/>
            <person name="Yee Ngan C."/>
            <person name="Ohm R.A."/>
            <person name="Salamov A.A."/>
            <person name="Grigoriev I.V."/>
            <person name="Spatafora J.W."/>
            <person name="Berbee M.L."/>
        </authorList>
    </citation>
    <scope>NUCLEOTIDE SEQUENCE [LARGE SCALE GENOMIC DNA]</scope>
    <source>
        <strain evidence="3 4">NRRL 28638</strain>
    </source>
</reference>
<proteinExistence type="predicted"/>
<keyword evidence="2" id="KW-0472">Membrane</keyword>
<name>A0A137NZT5_CONC2</name>
<keyword evidence="2" id="KW-0812">Transmembrane</keyword>
<evidence type="ECO:0000313" key="4">
    <source>
        <dbReference type="Proteomes" id="UP000070444"/>
    </source>
</evidence>
<feature type="region of interest" description="Disordered" evidence="1">
    <location>
        <begin position="1"/>
        <end position="35"/>
    </location>
</feature>
<keyword evidence="2" id="KW-1133">Transmembrane helix</keyword>
<sequence>MEQALSSPVSVEFASPEKQKQKQKQKQKAESMRKDTKEITDTSIYNPLPIDLSITACGIEINIIHLHYETTNDCILLIKIVTVLTIVFFLVLVVEGTINSNMYTPLMPLTTIGFLLDYRLLCFLLLSIGLIIFLLISLVMRWGPALDNELENEGEVVVTQTCLPPTDWKAVTFPHVPKIYMLSQDTDLDKFERKTLYPESEPQTYTAIASSAKAAQLPSLSAR</sequence>
<accession>A0A137NZT5</accession>
<dbReference type="EMBL" id="KQ964586">
    <property type="protein sequence ID" value="KXN68252.1"/>
    <property type="molecule type" value="Genomic_DNA"/>
</dbReference>
<evidence type="ECO:0000256" key="1">
    <source>
        <dbReference type="SAM" id="MobiDB-lite"/>
    </source>
</evidence>
<gene>
    <name evidence="3" type="ORF">CONCODRAFT_72377</name>
</gene>
<evidence type="ECO:0000313" key="3">
    <source>
        <dbReference type="EMBL" id="KXN68252.1"/>
    </source>
</evidence>
<keyword evidence="4" id="KW-1185">Reference proteome</keyword>
<protein>
    <submittedName>
        <fullName evidence="3">Uncharacterized protein</fullName>
    </submittedName>
</protein>
<evidence type="ECO:0000256" key="2">
    <source>
        <dbReference type="SAM" id="Phobius"/>
    </source>
</evidence>
<organism evidence="3 4">
    <name type="scientific">Conidiobolus coronatus (strain ATCC 28846 / CBS 209.66 / NRRL 28638)</name>
    <name type="common">Delacroixia coronata</name>
    <dbReference type="NCBI Taxonomy" id="796925"/>
    <lineage>
        <taxon>Eukaryota</taxon>
        <taxon>Fungi</taxon>
        <taxon>Fungi incertae sedis</taxon>
        <taxon>Zoopagomycota</taxon>
        <taxon>Entomophthoromycotina</taxon>
        <taxon>Entomophthoromycetes</taxon>
        <taxon>Entomophthorales</taxon>
        <taxon>Ancylistaceae</taxon>
        <taxon>Conidiobolus</taxon>
    </lineage>
</organism>
<feature type="transmembrane region" description="Helical" evidence="2">
    <location>
        <begin position="118"/>
        <end position="140"/>
    </location>
</feature>
<feature type="transmembrane region" description="Helical" evidence="2">
    <location>
        <begin position="76"/>
        <end position="98"/>
    </location>
</feature>
<dbReference type="Proteomes" id="UP000070444">
    <property type="component" value="Unassembled WGS sequence"/>
</dbReference>
<dbReference type="AlphaFoldDB" id="A0A137NZT5"/>